<name>A0A7S4DZD8_9EUKA</name>
<sequence length="114" mass="12923">MVLLSFIVKKEFHLLLIDCASALASNVLYGIHRIHPLLYQSNSNADWGTPESRNTVNGNGGFIAFLFENVLYNFKPLLDDFLGRRGAILEWKFLDTNSSRNKFIDRIAGLTSPY</sequence>
<organism evidence="1">
    <name type="scientific">Lotharella globosa</name>
    <dbReference type="NCBI Taxonomy" id="91324"/>
    <lineage>
        <taxon>Eukaryota</taxon>
        <taxon>Sar</taxon>
        <taxon>Rhizaria</taxon>
        <taxon>Cercozoa</taxon>
        <taxon>Chlorarachniophyceae</taxon>
        <taxon>Lotharella</taxon>
    </lineage>
</organism>
<evidence type="ECO:0000313" key="1">
    <source>
        <dbReference type="EMBL" id="CAE0680639.1"/>
    </source>
</evidence>
<proteinExistence type="predicted"/>
<protein>
    <submittedName>
        <fullName evidence="1">Uncharacterized protein</fullName>
    </submittedName>
</protein>
<gene>
    <name evidence="1" type="ORF">LGLO00237_LOCUS32426</name>
</gene>
<dbReference type="AlphaFoldDB" id="A0A7S4DZD8"/>
<dbReference type="EMBL" id="HBIV01046395">
    <property type="protein sequence ID" value="CAE0680639.1"/>
    <property type="molecule type" value="Transcribed_RNA"/>
</dbReference>
<reference evidence="1" key="1">
    <citation type="submission" date="2021-01" db="EMBL/GenBank/DDBJ databases">
        <authorList>
            <person name="Corre E."/>
            <person name="Pelletier E."/>
            <person name="Niang G."/>
            <person name="Scheremetjew M."/>
            <person name="Finn R."/>
            <person name="Kale V."/>
            <person name="Holt S."/>
            <person name="Cochrane G."/>
            <person name="Meng A."/>
            <person name="Brown T."/>
            <person name="Cohen L."/>
        </authorList>
    </citation>
    <scope>NUCLEOTIDE SEQUENCE</scope>
    <source>
        <strain evidence="1">CCCM811</strain>
    </source>
</reference>
<accession>A0A7S4DZD8</accession>